<dbReference type="RefSeq" id="WP_254034403.1">
    <property type="nucleotide sequence ID" value="NZ_LR882950.1"/>
</dbReference>
<sequence length="117" mass="13138">MTEQNPITGLCHNAKHTDEEKTLVGNLSAAFNSSTLPLPLKLQNFARHVRRQDIARLIAKYEIFKLSLPVNGSIVECGVFAGGGVMTWLHFSSIFEPYNHTRKIIGFDMTLFLDFLS</sequence>
<evidence type="ECO:0000313" key="1">
    <source>
        <dbReference type="EMBL" id="CUM61090.1"/>
    </source>
</evidence>
<organism evidence="1">
    <name type="scientific">Planktothrix agardhii</name>
    <name type="common">Oscillatoria agardhii</name>
    <dbReference type="NCBI Taxonomy" id="1160"/>
    <lineage>
        <taxon>Bacteria</taxon>
        <taxon>Bacillati</taxon>
        <taxon>Cyanobacteriota</taxon>
        <taxon>Cyanophyceae</taxon>
        <taxon>Oscillatoriophycideae</taxon>
        <taxon>Oscillatoriales</taxon>
        <taxon>Microcoleaceae</taxon>
        <taxon>Planktothrix</taxon>
    </lineage>
</organism>
<protein>
    <submittedName>
        <fullName evidence="1">Uncharacterized protein</fullName>
    </submittedName>
</protein>
<dbReference type="EMBL" id="LO018304">
    <property type="protein sequence ID" value="CUM61090.1"/>
    <property type="molecule type" value="Genomic_DNA"/>
</dbReference>
<dbReference type="InterPro" id="IPR029063">
    <property type="entry name" value="SAM-dependent_MTases_sf"/>
</dbReference>
<name>A0A1J1JI18_PLAAG</name>
<gene>
    <name evidence="1" type="ORF">PLAM_3124</name>
</gene>
<reference evidence="1" key="1">
    <citation type="submission" date="2015-09" db="EMBL/GenBank/DDBJ databases">
        <authorList>
            <person name="Jackson K.R."/>
            <person name="Lunt B.L."/>
            <person name="Fisher J.N.B."/>
            <person name="Gardner A.V."/>
            <person name="Bailey M.E."/>
            <person name="Deus L.M."/>
            <person name="Earl A.S."/>
            <person name="Gibby P.D."/>
            <person name="Hartmann K.A."/>
            <person name="Liu J.E."/>
            <person name="Manci A.M."/>
            <person name="Nielsen D.A."/>
            <person name="Solomon M.B."/>
            <person name="Breakwell D.P."/>
            <person name="Burnett S.H."/>
            <person name="Grose J.H."/>
        </authorList>
    </citation>
    <scope>NUCLEOTIDE SEQUENCE</scope>
    <source>
        <strain evidence="1">7805</strain>
    </source>
</reference>
<dbReference type="Gene3D" id="3.40.50.150">
    <property type="entry name" value="Vaccinia Virus protein VP39"/>
    <property type="match status" value="1"/>
</dbReference>
<dbReference type="AlphaFoldDB" id="A0A1J1JI18"/>
<proteinExistence type="predicted"/>
<accession>A0A1J1JI18</accession>